<feature type="transmembrane region" description="Helical" evidence="10">
    <location>
        <begin position="139"/>
        <end position="166"/>
    </location>
</feature>
<dbReference type="InterPro" id="IPR011701">
    <property type="entry name" value="MFS"/>
</dbReference>
<feature type="transmembrane region" description="Helical" evidence="10">
    <location>
        <begin position="305"/>
        <end position="326"/>
    </location>
</feature>
<evidence type="ECO:0000256" key="1">
    <source>
        <dbReference type="ARBA" id="ARBA00004651"/>
    </source>
</evidence>
<evidence type="ECO:0000256" key="4">
    <source>
        <dbReference type="ARBA" id="ARBA00022475"/>
    </source>
</evidence>
<keyword evidence="3" id="KW-0813">Transport</keyword>
<comment type="subcellular location">
    <subcellularLocation>
        <location evidence="1">Cell membrane</location>
        <topology evidence="1">Multi-pass membrane protein</topology>
    </subcellularLocation>
</comment>
<keyword evidence="6" id="KW-0808">Transferase</keyword>
<keyword evidence="4" id="KW-1003">Cell membrane</keyword>
<dbReference type="InterPro" id="IPR029044">
    <property type="entry name" value="Nucleotide-diphossugar_trans"/>
</dbReference>
<dbReference type="Pfam" id="PF02709">
    <property type="entry name" value="Glyco_transf_7C"/>
    <property type="match status" value="1"/>
</dbReference>
<evidence type="ECO:0000256" key="2">
    <source>
        <dbReference type="ARBA" id="ARBA00006523"/>
    </source>
</evidence>
<feature type="transmembrane region" description="Helical" evidence="10">
    <location>
        <begin position="81"/>
        <end position="100"/>
    </location>
</feature>
<evidence type="ECO:0000256" key="7">
    <source>
        <dbReference type="ARBA" id="ARBA00022692"/>
    </source>
</evidence>
<evidence type="ECO:0000256" key="9">
    <source>
        <dbReference type="ARBA" id="ARBA00023136"/>
    </source>
</evidence>
<name>A0ABW0EJQ5_9PSEU</name>
<sequence length="686" mass="73220">MTRGLLRGLFADGQATRLAGATGTIGVAGAFVVTTTSLFLADAVLATPLMIGLFFAGRAAAEIGTDLYVGALSDRMRSRRTLIAVCALLSALGAFSYMLLRDYTMLLIAGALFFGIGGATFGQLFAYTREFAEHRGAGVTLFSSALRSVTTMAWIIGPPLAFLVIAELGFTWLYAIAGVLYLAGAALSRWGMPNLAKVPEPREQPTYAGLGRRTYLLLGAIALMLTVNTAYQITIALFTTKDLGMGLGVPGLLVGVAAVIEIPATLLIGANADRIGKAKVLLGSVVVAVGFFALLPLATSLPALLLLQIPNALWTAGVLSLPVLMLQDEMPDRVGAASALYASGFKAGGLLGGSVTGVAGQLLGYSTVFWVCAGLSALAALLIGVRGMTDVRPVAVTVVVPTYNRAELLRHTLASLARQRLPQRYEVIVVDDGSTDATAETVMGFRNRLDLTYVFQEDQGYRVAAARNAGVERARGEVVVFVDSGVVLHSGALAAHLASHRDGDGPVAVCGYVLCFNEDNEDGAVMTAAIDFADPDSTMERLRAEQKWLDIREEFYAKYGDDFGDLPAPWLMFWTCNVSAPTALVREVGGFDEEYRSWGVEDVDLSYRLHRAGARFVLNRDACAIHVPHPKSYEANMASAAGNYRYFAAKYDTPVTDLLVDNHFFVINDIIRDRGLRGGRDAAPSL</sequence>
<dbReference type="InterPro" id="IPR036259">
    <property type="entry name" value="MFS_trans_sf"/>
</dbReference>
<dbReference type="InterPro" id="IPR020846">
    <property type="entry name" value="MFS_dom"/>
</dbReference>
<dbReference type="CDD" id="cd17471">
    <property type="entry name" value="MFS_Set"/>
    <property type="match status" value="1"/>
</dbReference>
<evidence type="ECO:0000313" key="13">
    <source>
        <dbReference type="Proteomes" id="UP001596157"/>
    </source>
</evidence>
<dbReference type="Pfam" id="PF00535">
    <property type="entry name" value="Glycos_transf_2"/>
    <property type="match status" value="1"/>
</dbReference>
<evidence type="ECO:0000259" key="11">
    <source>
        <dbReference type="PROSITE" id="PS50850"/>
    </source>
</evidence>
<feature type="transmembrane region" description="Helical" evidence="10">
    <location>
        <begin position="338"/>
        <end position="356"/>
    </location>
</feature>
<dbReference type="Pfam" id="PF07690">
    <property type="entry name" value="MFS_1"/>
    <property type="match status" value="1"/>
</dbReference>
<feature type="domain" description="Major facilitator superfamily (MFS) profile" evidence="11">
    <location>
        <begin position="1"/>
        <end position="391"/>
    </location>
</feature>
<dbReference type="PANTHER" id="PTHR23535:SF2">
    <property type="entry name" value="SUGAR EFFLUX TRANSPORTER A-RELATED"/>
    <property type="match status" value="1"/>
</dbReference>
<dbReference type="PANTHER" id="PTHR23535">
    <property type="entry name" value="SUGAR EFFLUX TRANSPORTER A-RELATED"/>
    <property type="match status" value="1"/>
</dbReference>
<dbReference type="RefSeq" id="WP_378242962.1">
    <property type="nucleotide sequence ID" value="NZ_JBHSKF010000001.1"/>
</dbReference>
<keyword evidence="5" id="KW-0762">Sugar transport</keyword>
<keyword evidence="9 10" id="KW-0472">Membrane</keyword>
<proteinExistence type="inferred from homology"/>
<evidence type="ECO:0000256" key="5">
    <source>
        <dbReference type="ARBA" id="ARBA00022597"/>
    </source>
</evidence>
<comment type="similarity">
    <text evidence="2">Belongs to the major facilitator superfamily. Set transporter family.</text>
</comment>
<keyword evidence="7 10" id="KW-0812">Transmembrane</keyword>
<evidence type="ECO:0000313" key="12">
    <source>
        <dbReference type="EMBL" id="MFC5285740.1"/>
    </source>
</evidence>
<comment type="caution">
    <text evidence="12">The sequence shown here is derived from an EMBL/GenBank/DDBJ whole genome shotgun (WGS) entry which is preliminary data.</text>
</comment>
<evidence type="ECO:0000256" key="10">
    <source>
        <dbReference type="SAM" id="Phobius"/>
    </source>
</evidence>
<accession>A0ABW0EJQ5</accession>
<dbReference type="InterPro" id="IPR027791">
    <property type="entry name" value="Galactosyl_T_C"/>
</dbReference>
<reference evidence="13" key="1">
    <citation type="journal article" date="2019" name="Int. J. Syst. Evol. Microbiol.">
        <title>The Global Catalogue of Microorganisms (GCM) 10K type strain sequencing project: providing services to taxonomists for standard genome sequencing and annotation.</title>
        <authorList>
            <consortium name="The Broad Institute Genomics Platform"/>
            <consortium name="The Broad Institute Genome Sequencing Center for Infectious Disease"/>
            <person name="Wu L."/>
            <person name="Ma J."/>
        </authorList>
    </citation>
    <scope>NUCLEOTIDE SEQUENCE [LARGE SCALE GENOMIC DNA]</scope>
    <source>
        <strain evidence="13">CCUG 59778</strain>
    </source>
</reference>
<feature type="transmembrane region" description="Helical" evidence="10">
    <location>
        <begin position="280"/>
        <end position="299"/>
    </location>
</feature>
<keyword evidence="8 10" id="KW-1133">Transmembrane helix</keyword>
<feature type="transmembrane region" description="Helical" evidence="10">
    <location>
        <begin position="106"/>
        <end position="127"/>
    </location>
</feature>
<feature type="transmembrane region" description="Helical" evidence="10">
    <location>
        <begin position="47"/>
        <end position="69"/>
    </location>
</feature>
<dbReference type="Proteomes" id="UP001596157">
    <property type="component" value="Unassembled WGS sequence"/>
</dbReference>
<evidence type="ECO:0000256" key="8">
    <source>
        <dbReference type="ARBA" id="ARBA00022989"/>
    </source>
</evidence>
<feature type="transmembrane region" description="Helical" evidence="10">
    <location>
        <begin position="21"/>
        <end position="41"/>
    </location>
</feature>
<gene>
    <name evidence="12" type="ORF">ACFPM7_01635</name>
</gene>
<dbReference type="EMBL" id="JBHSKF010000001">
    <property type="protein sequence ID" value="MFC5285740.1"/>
    <property type="molecule type" value="Genomic_DNA"/>
</dbReference>
<feature type="transmembrane region" description="Helical" evidence="10">
    <location>
        <begin position="247"/>
        <end position="268"/>
    </location>
</feature>
<dbReference type="SUPFAM" id="SSF103473">
    <property type="entry name" value="MFS general substrate transporter"/>
    <property type="match status" value="1"/>
</dbReference>
<evidence type="ECO:0000256" key="6">
    <source>
        <dbReference type="ARBA" id="ARBA00022679"/>
    </source>
</evidence>
<keyword evidence="13" id="KW-1185">Reference proteome</keyword>
<evidence type="ECO:0000256" key="3">
    <source>
        <dbReference type="ARBA" id="ARBA00022448"/>
    </source>
</evidence>
<organism evidence="12 13">
    <name type="scientific">Actinokineospora guangxiensis</name>
    <dbReference type="NCBI Taxonomy" id="1490288"/>
    <lineage>
        <taxon>Bacteria</taxon>
        <taxon>Bacillati</taxon>
        <taxon>Actinomycetota</taxon>
        <taxon>Actinomycetes</taxon>
        <taxon>Pseudonocardiales</taxon>
        <taxon>Pseudonocardiaceae</taxon>
        <taxon>Actinokineospora</taxon>
    </lineage>
</organism>
<dbReference type="InterPro" id="IPR001173">
    <property type="entry name" value="Glyco_trans_2-like"/>
</dbReference>
<dbReference type="SUPFAM" id="SSF53448">
    <property type="entry name" value="Nucleotide-diphospho-sugar transferases"/>
    <property type="match status" value="1"/>
</dbReference>
<feature type="transmembrane region" description="Helical" evidence="10">
    <location>
        <begin position="362"/>
        <end position="383"/>
    </location>
</feature>
<dbReference type="PROSITE" id="PS50850">
    <property type="entry name" value="MFS"/>
    <property type="match status" value="1"/>
</dbReference>
<dbReference type="Gene3D" id="1.20.1250.20">
    <property type="entry name" value="MFS general substrate transporter like domains"/>
    <property type="match status" value="2"/>
</dbReference>
<feature type="transmembrane region" description="Helical" evidence="10">
    <location>
        <begin position="213"/>
        <end position="235"/>
    </location>
</feature>
<protein>
    <submittedName>
        <fullName evidence="12">MFS transporter</fullName>
    </submittedName>
</protein>
<dbReference type="Gene3D" id="3.90.550.10">
    <property type="entry name" value="Spore Coat Polysaccharide Biosynthesis Protein SpsA, Chain A"/>
    <property type="match status" value="1"/>
</dbReference>